<sequence length="35" mass="3960">MLAIATMFPITMFRMPVIMPVIAVSVIAMILMLRH</sequence>
<comment type="caution">
    <text evidence="2">The sequence shown here is derived from an EMBL/GenBank/DDBJ whole genome shotgun (WGS) entry which is preliminary data.</text>
</comment>
<keyword evidence="1" id="KW-0812">Transmembrane</keyword>
<protein>
    <submittedName>
        <fullName evidence="2">Uncharacterized protein</fullName>
    </submittedName>
</protein>
<organism evidence="2">
    <name type="scientific">marine sediment metagenome</name>
    <dbReference type="NCBI Taxonomy" id="412755"/>
    <lineage>
        <taxon>unclassified sequences</taxon>
        <taxon>metagenomes</taxon>
        <taxon>ecological metagenomes</taxon>
    </lineage>
</organism>
<keyword evidence="1" id="KW-1133">Transmembrane helix</keyword>
<evidence type="ECO:0000256" key="1">
    <source>
        <dbReference type="SAM" id="Phobius"/>
    </source>
</evidence>
<proteinExistence type="predicted"/>
<accession>A0A1B6NQ61</accession>
<evidence type="ECO:0000313" key="2">
    <source>
        <dbReference type="EMBL" id="KTF05458.1"/>
    </source>
</evidence>
<keyword evidence="1" id="KW-0472">Membrane</keyword>
<dbReference type="EMBL" id="AYSL01001773">
    <property type="protein sequence ID" value="KTF05458.1"/>
    <property type="molecule type" value="Genomic_DNA"/>
</dbReference>
<gene>
    <name evidence="2" type="ORF">MGSAQ_003046</name>
</gene>
<name>A0A1B6NQ61_9ZZZZ</name>
<dbReference type="AlphaFoldDB" id="A0A1B6NQ61"/>
<feature type="transmembrane region" description="Helical" evidence="1">
    <location>
        <begin position="12"/>
        <end position="33"/>
    </location>
</feature>
<reference evidence="2" key="1">
    <citation type="submission" date="2013-11" db="EMBL/GenBank/DDBJ databases">
        <title>Microbial diversity, functional groups and degradation webs in Northern and Southern Mediterranean and Red Sea marine crude oil polluted sites.</title>
        <authorList>
            <person name="Daffonchio D."/>
            <person name="Mapelli F."/>
            <person name="Ferrer M."/>
            <person name="Richter M."/>
            <person name="Cherif A."/>
            <person name="Malkawi H.I."/>
            <person name="Yakimov M.M."/>
            <person name="Abdel-Fattah Y.R."/>
            <person name="Blaghen M."/>
            <person name="Golyshin P.N."/>
            <person name="Kalogerakis N."/>
            <person name="Boon N."/>
            <person name="Magagnini M."/>
            <person name="Fava F."/>
        </authorList>
    </citation>
    <scope>NUCLEOTIDE SEQUENCE</scope>
</reference>